<dbReference type="GO" id="GO:0160147">
    <property type="term" value="F:tRNA pseudouridine(38-40) synthase activity"/>
    <property type="evidence" value="ECO:0007669"/>
    <property type="project" value="UniProtKB-EC"/>
</dbReference>
<dbReference type="InterPro" id="IPR001406">
    <property type="entry name" value="PsdUridine_synth_TruA"/>
</dbReference>
<dbReference type="Proteomes" id="UP000585802">
    <property type="component" value="Unassembled WGS sequence"/>
</dbReference>
<name>A0A7J4GTC7_9ARCH</name>
<evidence type="ECO:0000256" key="3">
    <source>
        <dbReference type="ARBA" id="ARBA00023235"/>
    </source>
</evidence>
<evidence type="ECO:0000256" key="4">
    <source>
        <dbReference type="HAMAP-Rule" id="MF_00171"/>
    </source>
</evidence>
<dbReference type="PANTHER" id="PTHR11142:SF0">
    <property type="entry name" value="TRNA PSEUDOURIDINE SYNTHASE-LIKE 1"/>
    <property type="match status" value="1"/>
</dbReference>
<comment type="caution">
    <text evidence="4">Lacks conserved residue(s) required for the propagation of feature annotation.</text>
</comment>
<comment type="similarity">
    <text evidence="1 4 7">Belongs to the tRNA pseudouridine synthase TruA family.</text>
</comment>
<protein>
    <recommendedName>
        <fullName evidence="4">tRNA pseudouridine synthase A</fullName>
        <ecNumber evidence="4">5.4.99.12</ecNumber>
    </recommendedName>
    <alternativeName>
        <fullName evidence="4">tRNA pseudouridine(38-40) synthase</fullName>
    </alternativeName>
    <alternativeName>
        <fullName evidence="4">tRNA pseudouridylate synthase I</fullName>
    </alternativeName>
    <alternativeName>
        <fullName evidence="4">tRNA-uridine isomerase I</fullName>
    </alternativeName>
</protein>
<dbReference type="PANTHER" id="PTHR11142">
    <property type="entry name" value="PSEUDOURIDYLATE SYNTHASE"/>
    <property type="match status" value="1"/>
</dbReference>
<dbReference type="Pfam" id="PF01416">
    <property type="entry name" value="PseudoU_synth_1"/>
    <property type="match status" value="1"/>
</dbReference>
<evidence type="ECO:0000256" key="7">
    <source>
        <dbReference type="RuleBase" id="RU003792"/>
    </source>
</evidence>
<organism evidence="9 10">
    <name type="scientific">Marine Group III euryarchaeote</name>
    <dbReference type="NCBI Taxonomy" id="2173149"/>
    <lineage>
        <taxon>Archaea</taxon>
        <taxon>Methanobacteriati</taxon>
        <taxon>Thermoplasmatota</taxon>
        <taxon>Thermoplasmata</taxon>
        <taxon>Candidatus Thermoprofundales</taxon>
    </lineage>
</organism>
<evidence type="ECO:0000313" key="10">
    <source>
        <dbReference type="Proteomes" id="UP000585802"/>
    </source>
</evidence>
<dbReference type="AlphaFoldDB" id="A0A7J4GTC7"/>
<dbReference type="GO" id="GO:0003723">
    <property type="term" value="F:RNA binding"/>
    <property type="evidence" value="ECO:0007669"/>
    <property type="project" value="InterPro"/>
</dbReference>
<evidence type="ECO:0000259" key="8">
    <source>
        <dbReference type="Pfam" id="PF01416"/>
    </source>
</evidence>
<dbReference type="InterPro" id="IPR020103">
    <property type="entry name" value="PsdUridine_synth_cat_dom_sf"/>
</dbReference>
<comment type="function">
    <text evidence="4">Formation of pseudouridine at positions 38, 39 and 40 in the anticodon stem and loop of transfer RNAs.</text>
</comment>
<comment type="catalytic activity">
    <reaction evidence="4 7">
        <text>uridine(38/39/40) in tRNA = pseudouridine(38/39/40) in tRNA</text>
        <dbReference type="Rhea" id="RHEA:22376"/>
        <dbReference type="Rhea" id="RHEA-COMP:10085"/>
        <dbReference type="Rhea" id="RHEA-COMP:10087"/>
        <dbReference type="ChEBI" id="CHEBI:65314"/>
        <dbReference type="ChEBI" id="CHEBI:65315"/>
        <dbReference type="EC" id="5.4.99.12"/>
    </reaction>
</comment>
<dbReference type="InterPro" id="IPR020094">
    <property type="entry name" value="TruA/RsuA/RluB/E/F_N"/>
</dbReference>
<dbReference type="NCBIfam" id="TIGR00071">
    <property type="entry name" value="hisT_truA"/>
    <property type="match status" value="1"/>
</dbReference>
<keyword evidence="2 4" id="KW-0819">tRNA processing</keyword>
<dbReference type="PIRSF" id="PIRSF001430">
    <property type="entry name" value="tRNA_psdUrid_synth"/>
    <property type="match status" value="1"/>
</dbReference>
<evidence type="ECO:0000256" key="6">
    <source>
        <dbReference type="PIRSR" id="PIRSR001430-2"/>
    </source>
</evidence>
<evidence type="ECO:0000313" key="9">
    <source>
        <dbReference type="EMBL" id="HIF37249.1"/>
    </source>
</evidence>
<gene>
    <name evidence="4 9" type="primary">truA</name>
    <name evidence="9" type="ORF">EYQ70_02415</name>
</gene>
<proteinExistence type="inferred from homology"/>
<dbReference type="InterPro" id="IPR020097">
    <property type="entry name" value="PsdUridine_synth_TruA_a/b_dom"/>
</dbReference>
<evidence type="ECO:0000256" key="5">
    <source>
        <dbReference type="PIRSR" id="PIRSR001430-1"/>
    </source>
</evidence>
<feature type="active site" description="Nucleophile" evidence="4 5">
    <location>
        <position position="52"/>
    </location>
</feature>
<dbReference type="Gene3D" id="3.30.70.660">
    <property type="entry name" value="Pseudouridine synthase I, catalytic domain, C-terminal subdomain"/>
    <property type="match status" value="1"/>
</dbReference>
<dbReference type="HAMAP" id="MF_00171">
    <property type="entry name" value="TruA"/>
    <property type="match status" value="1"/>
</dbReference>
<dbReference type="EMBL" id="DUCX01000037">
    <property type="protein sequence ID" value="HIF37249.1"/>
    <property type="molecule type" value="Genomic_DNA"/>
</dbReference>
<dbReference type="GO" id="GO:0031119">
    <property type="term" value="P:tRNA pseudouridine synthesis"/>
    <property type="evidence" value="ECO:0007669"/>
    <property type="project" value="UniProtKB-UniRule"/>
</dbReference>
<dbReference type="InterPro" id="IPR020095">
    <property type="entry name" value="PsdUridine_synth_TruA_C"/>
</dbReference>
<accession>A0A7J4GTC7</accession>
<comment type="caution">
    <text evidence="9">The sequence shown here is derived from an EMBL/GenBank/DDBJ whole genome shotgun (WGS) entry which is preliminary data.</text>
</comment>
<reference evidence="10" key="1">
    <citation type="journal article" date="2019" name="bioRxiv">
        <title>Genome diversification in globally distributed novel marine Proteobacteria is linked to environmental adaptation.</title>
        <authorList>
            <person name="Zhou Z."/>
            <person name="Tran P.Q."/>
            <person name="Kieft K."/>
            <person name="Anantharaman K."/>
        </authorList>
    </citation>
    <scope>NUCLEOTIDE SEQUENCE [LARGE SCALE GENOMIC DNA]</scope>
</reference>
<evidence type="ECO:0000256" key="2">
    <source>
        <dbReference type="ARBA" id="ARBA00022694"/>
    </source>
</evidence>
<feature type="domain" description="Pseudouridine synthase I TruA alpha/beta" evidence="8">
    <location>
        <begin position="125"/>
        <end position="225"/>
    </location>
</feature>
<keyword evidence="3 4" id="KW-0413">Isomerase</keyword>
<sequence length="261" mass="30205">MKLRWTLIRIAYLGKSYHGSQIQPNVDTVERILTEKLNECGASYPKFASRTDKGVSAIANIVLTSSEMSSELLAGKLTEKLSGHDVWINGFCEVKEHFNPRKATSRLYRYLIYENVDIEKFSTIMKTFEGMHNFEQFSKKDKRNNPNPEIEIFKISLSKIENGLACDIEGRSFLWHQVRTMIGAANDVCRGSRTIEDIRKALNGEFIYFTVSKPEFLTLLQVNYENIYFEKLKIPREVIKKHKLVLAETAFWDNIVSYLDK</sequence>
<dbReference type="Gene3D" id="3.30.70.580">
    <property type="entry name" value="Pseudouridine synthase I, catalytic domain, N-terminal subdomain"/>
    <property type="match status" value="1"/>
</dbReference>
<evidence type="ECO:0000256" key="1">
    <source>
        <dbReference type="ARBA" id="ARBA00009375"/>
    </source>
</evidence>
<dbReference type="SUPFAM" id="SSF55120">
    <property type="entry name" value="Pseudouridine synthase"/>
    <property type="match status" value="1"/>
</dbReference>
<feature type="binding site" evidence="4 6">
    <location>
        <position position="108"/>
    </location>
    <ligand>
        <name>substrate</name>
    </ligand>
</feature>
<dbReference type="EC" id="5.4.99.12" evidence="4"/>